<gene>
    <name evidence="2" type="ORF">L596_025601</name>
</gene>
<evidence type="ECO:0000313" key="3">
    <source>
        <dbReference type="Proteomes" id="UP000298663"/>
    </source>
</evidence>
<dbReference type="EMBL" id="AZBU02000009">
    <property type="protein sequence ID" value="TKR65152.1"/>
    <property type="molecule type" value="Genomic_DNA"/>
</dbReference>
<evidence type="ECO:0000256" key="1">
    <source>
        <dbReference type="SAM" id="MobiDB-lite"/>
    </source>
</evidence>
<evidence type="ECO:0000313" key="2">
    <source>
        <dbReference type="EMBL" id="TKR65152.1"/>
    </source>
</evidence>
<feature type="compositionally biased region" description="Basic residues" evidence="1">
    <location>
        <begin position="10"/>
        <end position="20"/>
    </location>
</feature>
<feature type="region of interest" description="Disordered" evidence="1">
    <location>
        <begin position="1"/>
        <end position="55"/>
    </location>
</feature>
<dbReference type="Proteomes" id="UP000298663">
    <property type="component" value="Unassembled WGS sequence"/>
</dbReference>
<reference evidence="2 3" key="2">
    <citation type="journal article" date="2019" name="G3 (Bethesda)">
        <title>Hybrid Assembly of the Genome of the Entomopathogenic Nematode Steinernema carpocapsae Identifies the X-Chromosome.</title>
        <authorList>
            <person name="Serra L."/>
            <person name="Macchietto M."/>
            <person name="Macias-Munoz A."/>
            <person name="McGill C.J."/>
            <person name="Rodriguez I.M."/>
            <person name="Rodriguez B."/>
            <person name="Murad R."/>
            <person name="Mortazavi A."/>
        </authorList>
    </citation>
    <scope>NUCLEOTIDE SEQUENCE [LARGE SCALE GENOMIC DNA]</scope>
    <source>
        <strain evidence="2 3">ALL</strain>
    </source>
</reference>
<feature type="compositionally biased region" description="Basic and acidic residues" evidence="1">
    <location>
        <begin position="22"/>
        <end position="38"/>
    </location>
</feature>
<dbReference type="AlphaFoldDB" id="A0A4U5M8F7"/>
<reference evidence="2 3" key="1">
    <citation type="journal article" date="2015" name="Genome Biol.">
        <title>Comparative genomics of Steinernema reveals deeply conserved gene regulatory networks.</title>
        <authorList>
            <person name="Dillman A.R."/>
            <person name="Macchietto M."/>
            <person name="Porter C.F."/>
            <person name="Rogers A."/>
            <person name="Williams B."/>
            <person name="Antoshechkin I."/>
            <person name="Lee M.M."/>
            <person name="Goodwin Z."/>
            <person name="Lu X."/>
            <person name="Lewis E.E."/>
            <person name="Goodrich-Blair H."/>
            <person name="Stock S.P."/>
            <person name="Adams B.J."/>
            <person name="Sternberg P.W."/>
            <person name="Mortazavi A."/>
        </authorList>
    </citation>
    <scope>NUCLEOTIDE SEQUENCE [LARGE SCALE GENOMIC DNA]</scope>
    <source>
        <strain evidence="2 3">ALL</strain>
    </source>
</reference>
<comment type="caution">
    <text evidence="2">The sequence shown here is derived from an EMBL/GenBank/DDBJ whole genome shotgun (WGS) entry which is preliminary data.</text>
</comment>
<keyword evidence="3" id="KW-1185">Reference proteome</keyword>
<sequence length="92" mass="10283">MPEKRLSYHPIKKASLHLHLAKNAERNEPRRRDDDRRGKANRKPLKPSASNTSGFFLSHSAAANSAQLDYCSAFDYNHRSVVEGGSEGRSCS</sequence>
<protein>
    <submittedName>
        <fullName evidence="2">Uncharacterized protein</fullName>
    </submittedName>
</protein>
<organism evidence="2 3">
    <name type="scientific">Steinernema carpocapsae</name>
    <name type="common">Entomopathogenic nematode</name>
    <dbReference type="NCBI Taxonomy" id="34508"/>
    <lineage>
        <taxon>Eukaryota</taxon>
        <taxon>Metazoa</taxon>
        <taxon>Ecdysozoa</taxon>
        <taxon>Nematoda</taxon>
        <taxon>Chromadorea</taxon>
        <taxon>Rhabditida</taxon>
        <taxon>Tylenchina</taxon>
        <taxon>Panagrolaimomorpha</taxon>
        <taxon>Strongyloidoidea</taxon>
        <taxon>Steinernematidae</taxon>
        <taxon>Steinernema</taxon>
    </lineage>
</organism>
<proteinExistence type="predicted"/>
<accession>A0A4U5M8F7</accession>
<name>A0A4U5M8F7_STECR</name>
<dbReference type="OrthoDB" id="6157510at2759"/>